<dbReference type="PROSITE" id="PS51273">
    <property type="entry name" value="GATASE_TYPE_1"/>
    <property type="match status" value="1"/>
</dbReference>
<evidence type="ECO:0000259" key="1">
    <source>
        <dbReference type="Pfam" id="PF00117"/>
    </source>
</evidence>
<dbReference type="Pfam" id="PF00117">
    <property type="entry name" value="GATase"/>
    <property type="match status" value="1"/>
</dbReference>
<organism evidence="2 3">
    <name type="scientific">Candidatus Kerfeldbacteria bacterium RIFCSPHIGHO2_12_FULL_48_17</name>
    <dbReference type="NCBI Taxonomy" id="1798542"/>
    <lineage>
        <taxon>Bacteria</taxon>
        <taxon>Candidatus Kerfeldiibacteriota</taxon>
    </lineage>
</organism>
<dbReference type="Gene3D" id="3.40.50.880">
    <property type="match status" value="1"/>
</dbReference>
<sequence>MKRRIVLSEYAPMRADAFSSWLPDVMVCKRYEGVPLPDSFDVLILSGGPMSAHPEDRKIHKFLEEDYNIVKSLLTSSGDTAKLFGICLGAQLITFALGGRVEEGEWVRGWQELSKKKGHNIFPDLKKFHQFEFHKNHIRELPDEVEVLADSKTDAIEAFVFQNRIFGFAYHPEVTSVDAKRIYEAVNDLLLPHETHMEEFTQNFPSASLASRTLFDYLLQEG</sequence>
<evidence type="ECO:0000313" key="3">
    <source>
        <dbReference type="Proteomes" id="UP000176952"/>
    </source>
</evidence>
<evidence type="ECO:0000313" key="2">
    <source>
        <dbReference type="EMBL" id="OGY82053.1"/>
    </source>
</evidence>
<proteinExistence type="predicted"/>
<comment type="caution">
    <text evidence="2">The sequence shown here is derived from an EMBL/GenBank/DDBJ whole genome shotgun (WGS) entry which is preliminary data.</text>
</comment>
<dbReference type="GO" id="GO:0005829">
    <property type="term" value="C:cytosol"/>
    <property type="evidence" value="ECO:0007669"/>
    <property type="project" value="TreeGrafter"/>
</dbReference>
<dbReference type="AlphaFoldDB" id="A0A1G2AYQ9"/>
<dbReference type="STRING" id="1798542.A3F54_01765"/>
<dbReference type="SUPFAM" id="SSF52317">
    <property type="entry name" value="Class I glutamine amidotransferase-like"/>
    <property type="match status" value="1"/>
</dbReference>
<dbReference type="PANTHER" id="PTHR42695">
    <property type="entry name" value="GLUTAMINE AMIDOTRANSFERASE YLR126C-RELATED"/>
    <property type="match status" value="1"/>
</dbReference>
<accession>A0A1G2AYQ9</accession>
<dbReference type="PANTHER" id="PTHR42695:SF5">
    <property type="entry name" value="GLUTAMINE AMIDOTRANSFERASE YLR126C-RELATED"/>
    <property type="match status" value="1"/>
</dbReference>
<name>A0A1G2AYQ9_9BACT</name>
<feature type="domain" description="Glutamine amidotransferase" evidence="1">
    <location>
        <begin position="39"/>
        <end position="178"/>
    </location>
</feature>
<reference evidence="2 3" key="1">
    <citation type="journal article" date="2016" name="Nat. Commun.">
        <title>Thousands of microbial genomes shed light on interconnected biogeochemical processes in an aquifer system.</title>
        <authorList>
            <person name="Anantharaman K."/>
            <person name="Brown C.T."/>
            <person name="Hug L.A."/>
            <person name="Sharon I."/>
            <person name="Castelle C.J."/>
            <person name="Probst A.J."/>
            <person name="Thomas B.C."/>
            <person name="Singh A."/>
            <person name="Wilkins M.J."/>
            <person name="Karaoz U."/>
            <person name="Brodie E.L."/>
            <person name="Williams K.H."/>
            <person name="Hubbard S.S."/>
            <person name="Banfield J.F."/>
        </authorList>
    </citation>
    <scope>NUCLEOTIDE SEQUENCE [LARGE SCALE GENOMIC DNA]</scope>
</reference>
<gene>
    <name evidence="2" type="ORF">A3F54_01765</name>
</gene>
<dbReference type="InterPro" id="IPR044992">
    <property type="entry name" value="ChyE-like"/>
</dbReference>
<dbReference type="InterPro" id="IPR029062">
    <property type="entry name" value="Class_I_gatase-like"/>
</dbReference>
<protein>
    <recommendedName>
        <fullName evidence="1">Glutamine amidotransferase domain-containing protein</fullName>
    </recommendedName>
</protein>
<dbReference type="InterPro" id="IPR017926">
    <property type="entry name" value="GATASE"/>
</dbReference>
<dbReference type="EMBL" id="MHKD01000039">
    <property type="protein sequence ID" value="OGY82053.1"/>
    <property type="molecule type" value="Genomic_DNA"/>
</dbReference>
<dbReference type="Proteomes" id="UP000176952">
    <property type="component" value="Unassembled WGS sequence"/>
</dbReference>